<evidence type="ECO:0000313" key="8">
    <source>
        <dbReference type="EMBL" id="RVT95297.1"/>
    </source>
</evidence>
<proteinExistence type="inferred from homology"/>
<feature type="transmembrane region" description="Helical" evidence="6">
    <location>
        <begin position="97"/>
        <end position="115"/>
    </location>
</feature>
<dbReference type="InterPro" id="IPR037185">
    <property type="entry name" value="EmrE-like"/>
</dbReference>
<dbReference type="EMBL" id="SACL01000006">
    <property type="protein sequence ID" value="RVT95297.1"/>
    <property type="molecule type" value="Genomic_DNA"/>
</dbReference>
<sequence>MSRAAQGVAFAISAGMLLTTLNAIMREVTAEIDVYQAQMLRYFFGLVVMFPSIFRDGIAAYRPNGMWGQAWRGVIHTAGLTLWFTALPHLALADVTALGFTTPIFIMIGAVVFLGEKPDWRRWTAAGIGFLGVMVVVAPGFSASGGVYNFVMLASSPLFAASFLITKALTKRDSPQVIVVWQALTVTIFTIPFAIPGWSWPSPWIWFLLLGCGLLGSAGHFFLTRAFALADISASQPLKFLDLIWAASWGFLLFHEVPSTTTLMGAAVIFVATTWIARSEARAAKQKGKQAA</sequence>
<feature type="transmembrane region" description="Helical" evidence="6">
    <location>
        <begin position="204"/>
        <end position="224"/>
    </location>
</feature>
<dbReference type="SUPFAM" id="SSF103481">
    <property type="entry name" value="Multidrug resistance efflux transporter EmrE"/>
    <property type="match status" value="2"/>
</dbReference>
<keyword evidence="9" id="KW-1185">Reference proteome</keyword>
<evidence type="ECO:0000259" key="7">
    <source>
        <dbReference type="Pfam" id="PF00892"/>
    </source>
</evidence>
<feature type="transmembrane region" description="Helical" evidence="6">
    <location>
        <begin position="177"/>
        <end position="198"/>
    </location>
</feature>
<dbReference type="Pfam" id="PF00892">
    <property type="entry name" value="EamA"/>
    <property type="match status" value="2"/>
</dbReference>
<name>A0A437MCD7_9PROT</name>
<accession>A0A437MCD7</accession>
<dbReference type="InterPro" id="IPR000620">
    <property type="entry name" value="EamA_dom"/>
</dbReference>
<dbReference type="PANTHER" id="PTHR22911:SF6">
    <property type="entry name" value="SOLUTE CARRIER FAMILY 35 MEMBER G1"/>
    <property type="match status" value="1"/>
</dbReference>
<evidence type="ECO:0000256" key="5">
    <source>
        <dbReference type="ARBA" id="ARBA00023136"/>
    </source>
</evidence>
<dbReference type="Proteomes" id="UP000282957">
    <property type="component" value="Unassembled WGS sequence"/>
</dbReference>
<organism evidence="8 9">
    <name type="scientific">Rhodovarius crocodyli</name>
    <dbReference type="NCBI Taxonomy" id="1979269"/>
    <lineage>
        <taxon>Bacteria</taxon>
        <taxon>Pseudomonadati</taxon>
        <taxon>Pseudomonadota</taxon>
        <taxon>Alphaproteobacteria</taxon>
        <taxon>Acetobacterales</taxon>
        <taxon>Roseomonadaceae</taxon>
        <taxon>Rhodovarius</taxon>
    </lineage>
</organism>
<evidence type="ECO:0000256" key="4">
    <source>
        <dbReference type="ARBA" id="ARBA00022989"/>
    </source>
</evidence>
<feature type="transmembrane region" description="Helical" evidence="6">
    <location>
        <begin position="122"/>
        <end position="141"/>
    </location>
</feature>
<evidence type="ECO:0000256" key="2">
    <source>
        <dbReference type="ARBA" id="ARBA00009853"/>
    </source>
</evidence>
<comment type="caution">
    <text evidence="8">The sequence shown here is derived from an EMBL/GenBank/DDBJ whole genome shotgun (WGS) entry which is preliminary data.</text>
</comment>
<reference evidence="8 9" key="1">
    <citation type="submission" date="2019-01" db="EMBL/GenBank/DDBJ databases">
        <authorList>
            <person name="Chen W.-M."/>
        </authorList>
    </citation>
    <scope>NUCLEOTIDE SEQUENCE [LARGE SCALE GENOMIC DNA]</scope>
    <source>
        <strain evidence="8 9">CCP-6</strain>
    </source>
</reference>
<dbReference type="PANTHER" id="PTHR22911">
    <property type="entry name" value="ACYL-MALONYL CONDENSING ENZYME-RELATED"/>
    <property type="match status" value="1"/>
</dbReference>
<keyword evidence="5 6" id="KW-0472">Membrane</keyword>
<protein>
    <submittedName>
        <fullName evidence="8">DMT family transporter</fullName>
    </submittedName>
</protein>
<feature type="transmembrane region" description="Helical" evidence="6">
    <location>
        <begin position="260"/>
        <end position="277"/>
    </location>
</feature>
<feature type="domain" description="EamA" evidence="7">
    <location>
        <begin position="7"/>
        <end position="137"/>
    </location>
</feature>
<comment type="subcellular location">
    <subcellularLocation>
        <location evidence="1">Membrane</location>
        <topology evidence="1">Multi-pass membrane protein</topology>
    </subcellularLocation>
</comment>
<dbReference type="AlphaFoldDB" id="A0A437MCD7"/>
<feature type="domain" description="EamA" evidence="7">
    <location>
        <begin position="150"/>
        <end position="276"/>
    </location>
</feature>
<feature type="transmembrane region" description="Helical" evidence="6">
    <location>
        <begin position="39"/>
        <end position="58"/>
    </location>
</feature>
<dbReference type="GO" id="GO:0016020">
    <property type="term" value="C:membrane"/>
    <property type="evidence" value="ECO:0007669"/>
    <property type="project" value="UniProtKB-SubCell"/>
</dbReference>
<evidence type="ECO:0000256" key="1">
    <source>
        <dbReference type="ARBA" id="ARBA00004141"/>
    </source>
</evidence>
<evidence type="ECO:0000256" key="3">
    <source>
        <dbReference type="ARBA" id="ARBA00022692"/>
    </source>
</evidence>
<feature type="transmembrane region" description="Helical" evidence="6">
    <location>
        <begin position="70"/>
        <end position="91"/>
    </location>
</feature>
<comment type="similarity">
    <text evidence="2">Belongs to the drug/metabolite transporter (DMT) superfamily. 10 TMS drug/metabolite exporter (DME) (TC 2.A.7.3) family.</text>
</comment>
<dbReference type="RefSeq" id="WP_127788785.1">
    <property type="nucleotide sequence ID" value="NZ_SACL01000006.1"/>
</dbReference>
<dbReference type="OrthoDB" id="9812899at2"/>
<keyword evidence="4 6" id="KW-1133">Transmembrane helix</keyword>
<evidence type="ECO:0000313" key="9">
    <source>
        <dbReference type="Proteomes" id="UP000282957"/>
    </source>
</evidence>
<gene>
    <name evidence="8" type="ORF">EOD42_17085</name>
</gene>
<evidence type="ECO:0000256" key="6">
    <source>
        <dbReference type="SAM" id="Phobius"/>
    </source>
</evidence>
<keyword evidence="3 6" id="KW-0812">Transmembrane</keyword>